<protein>
    <submittedName>
        <fullName evidence="1">Uncharacterized protein</fullName>
    </submittedName>
</protein>
<evidence type="ECO:0000313" key="2">
    <source>
        <dbReference type="Proteomes" id="UP000054630"/>
    </source>
</evidence>
<gene>
    <name evidence="1" type="ORF">T07_6356</name>
</gene>
<organism evidence="1 2">
    <name type="scientific">Trichinella nelsoni</name>
    <dbReference type="NCBI Taxonomy" id="6336"/>
    <lineage>
        <taxon>Eukaryota</taxon>
        <taxon>Metazoa</taxon>
        <taxon>Ecdysozoa</taxon>
        <taxon>Nematoda</taxon>
        <taxon>Enoplea</taxon>
        <taxon>Dorylaimia</taxon>
        <taxon>Trichinellida</taxon>
        <taxon>Trichinellidae</taxon>
        <taxon>Trichinella</taxon>
    </lineage>
</organism>
<sequence length="38" mass="4593">MENTSRKHLIQLFMTIFSTLKGRIKFRNEFENKNGFDT</sequence>
<evidence type="ECO:0000313" key="1">
    <source>
        <dbReference type="EMBL" id="KRX11302.1"/>
    </source>
</evidence>
<dbReference type="AlphaFoldDB" id="A0A0V0R9Y3"/>
<reference evidence="1 2" key="1">
    <citation type="submission" date="2015-01" db="EMBL/GenBank/DDBJ databases">
        <title>Evolution of Trichinella species and genotypes.</title>
        <authorList>
            <person name="Korhonen P.K."/>
            <person name="Edoardo P."/>
            <person name="Giuseppe L.R."/>
            <person name="Gasser R.B."/>
        </authorList>
    </citation>
    <scope>NUCLEOTIDE SEQUENCE [LARGE SCALE GENOMIC DNA]</scope>
    <source>
        <strain evidence="1">ISS37</strain>
    </source>
</reference>
<dbReference type="Proteomes" id="UP000054630">
    <property type="component" value="Unassembled WGS sequence"/>
</dbReference>
<accession>A0A0V0R9Y3</accession>
<keyword evidence="2" id="KW-1185">Reference proteome</keyword>
<comment type="caution">
    <text evidence="1">The sequence shown here is derived from an EMBL/GenBank/DDBJ whole genome shotgun (WGS) entry which is preliminary data.</text>
</comment>
<proteinExistence type="predicted"/>
<dbReference type="EMBL" id="JYDL01002636">
    <property type="protein sequence ID" value="KRX11302.1"/>
    <property type="molecule type" value="Genomic_DNA"/>
</dbReference>
<name>A0A0V0R9Y3_9BILA</name>